<name>K1S931_9ZZZZ</name>
<comment type="caution">
    <text evidence="2">The sequence shown here is derived from an EMBL/GenBank/DDBJ whole genome shotgun (WGS) entry which is preliminary data.</text>
</comment>
<dbReference type="EMBL" id="AJWZ01008493">
    <property type="protein sequence ID" value="EKC53958.1"/>
    <property type="molecule type" value="Genomic_DNA"/>
</dbReference>
<protein>
    <submittedName>
        <fullName evidence="2">Protein containing Phenylalanyl-tRNA synthetase, class II</fullName>
        <ecNumber evidence="2">6.1.1.-</ecNumber>
    </submittedName>
</protein>
<feature type="domain" description="Phenylalanine-tRNA ligase class II N-terminal" evidence="1">
    <location>
        <begin position="1"/>
        <end position="36"/>
    </location>
</feature>
<keyword evidence="2" id="KW-0030">Aminoacyl-tRNA synthetase</keyword>
<gene>
    <name evidence="2" type="ORF">OBE_12331</name>
</gene>
<dbReference type="GO" id="GO:0005737">
    <property type="term" value="C:cytoplasm"/>
    <property type="evidence" value="ECO:0007669"/>
    <property type="project" value="InterPro"/>
</dbReference>
<accession>K1S931</accession>
<dbReference type="EC" id="6.1.1.-" evidence="2"/>
<feature type="non-terminal residue" evidence="2">
    <location>
        <position position="37"/>
    </location>
</feature>
<proteinExistence type="predicted"/>
<dbReference type="GO" id="GO:0005524">
    <property type="term" value="F:ATP binding"/>
    <property type="evidence" value="ECO:0007669"/>
    <property type="project" value="InterPro"/>
</dbReference>
<reference evidence="2" key="1">
    <citation type="journal article" date="2013" name="Environ. Microbiol.">
        <title>Microbiota from the distal guts of lean and obese adolescents exhibit partial functional redundancy besides clear differences in community structure.</title>
        <authorList>
            <person name="Ferrer M."/>
            <person name="Ruiz A."/>
            <person name="Lanza F."/>
            <person name="Haange S.B."/>
            <person name="Oberbach A."/>
            <person name="Till H."/>
            <person name="Bargiela R."/>
            <person name="Campoy C."/>
            <person name="Segura M.T."/>
            <person name="Richter M."/>
            <person name="von Bergen M."/>
            <person name="Seifert J."/>
            <person name="Suarez A."/>
        </authorList>
    </citation>
    <scope>NUCLEOTIDE SEQUENCE</scope>
</reference>
<dbReference type="GO" id="GO:0004826">
    <property type="term" value="F:phenylalanine-tRNA ligase activity"/>
    <property type="evidence" value="ECO:0007669"/>
    <property type="project" value="InterPro"/>
</dbReference>
<dbReference type="GO" id="GO:0006432">
    <property type="term" value="P:phenylalanyl-tRNA aminoacylation"/>
    <property type="evidence" value="ECO:0007669"/>
    <property type="project" value="InterPro"/>
</dbReference>
<dbReference type="SUPFAM" id="SSF46589">
    <property type="entry name" value="tRNA-binding arm"/>
    <property type="match status" value="1"/>
</dbReference>
<keyword evidence="2" id="KW-0436">Ligase</keyword>
<dbReference type="Pfam" id="PF02912">
    <property type="entry name" value="Phe_tRNA-synt_N"/>
    <property type="match status" value="1"/>
</dbReference>
<dbReference type="InterPro" id="IPR004188">
    <property type="entry name" value="Phe-tRNA_ligase_II_N"/>
</dbReference>
<dbReference type="InterPro" id="IPR010978">
    <property type="entry name" value="tRNA-bd_arm"/>
</dbReference>
<evidence type="ECO:0000259" key="1">
    <source>
        <dbReference type="Pfam" id="PF02912"/>
    </source>
</evidence>
<evidence type="ECO:0000313" key="2">
    <source>
        <dbReference type="EMBL" id="EKC53958.1"/>
    </source>
</evidence>
<organism evidence="2">
    <name type="scientific">human gut metagenome</name>
    <dbReference type="NCBI Taxonomy" id="408170"/>
    <lineage>
        <taxon>unclassified sequences</taxon>
        <taxon>metagenomes</taxon>
        <taxon>organismal metagenomes</taxon>
    </lineage>
</organism>
<dbReference type="AlphaFoldDB" id="K1S931"/>
<sequence length="37" mass="4211">MGRLSAEERPAMGQLANQVRAELEEALDQRRETLNAR</sequence>